<evidence type="ECO:0000256" key="3">
    <source>
        <dbReference type="SAM" id="SignalP"/>
    </source>
</evidence>
<dbReference type="AlphaFoldDB" id="A6G8R5"/>
<dbReference type="PROSITE" id="PS51257">
    <property type="entry name" value="PROKAR_LIPOPROTEIN"/>
    <property type="match status" value="1"/>
</dbReference>
<dbReference type="Proteomes" id="UP000005801">
    <property type="component" value="Unassembled WGS sequence"/>
</dbReference>
<dbReference type="EMBL" id="ABCS01000041">
    <property type="protein sequence ID" value="EDM77725.1"/>
    <property type="molecule type" value="Genomic_DNA"/>
</dbReference>
<dbReference type="PANTHER" id="PTHR47572">
    <property type="entry name" value="LIPOPROTEIN-RELATED"/>
    <property type="match status" value="1"/>
</dbReference>
<dbReference type="PANTHER" id="PTHR47572:SF4">
    <property type="entry name" value="LACTONASE DRP35"/>
    <property type="match status" value="1"/>
</dbReference>
<keyword evidence="3" id="KW-0732">Signal</keyword>
<dbReference type="Gene3D" id="2.120.10.30">
    <property type="entry name" value="TolB, C-terminal domain"/>
    <property type="match status" value="1"/>
</dbReference>
<dbReference type="OrthoDB" id="241638at2"/>
<keyword evidence="1" id="KW-0378">Hydrolase</keyword>
<organism evidence="5 6">
    <name type="scientific">Plesiocystis pacifica SIR-1</name>
    <dbReference type="NCBI Taxonomy" id="391625"/>
    <lineage>
        <taxon>Bacteria</taxon>
        <taxon>Pseudomonadati</taxon>
        <taxon>Myxococcota</taxon>
        <taxon>Polyangia</taxon>
        <taxon>Nannocystales</taxon>
        <taxon>Nannocystaceae</taxon>
        <taxon>Plesiocystis</taxon>
    </lineage>
</organism>
<proteinExistence type="predicted"/>
<feature type="region of interest" description="Disordered" evidence="2">
    <location>
        <begin position="25"/>
        <end position="111"/>
    </location>
</feature>
<comment type="caution">
    <text evidence="5">The sequence shown here is derived from an EMBL/GenBank/DDBJ whole genome shotgun (WGS) entry which is preliminary data.</text>
</comment>
<feature type="chain" id="PRO_5002693770" evidence="3">
    <location>
        <begin position="22"/>
        <end position="397"/>
    </location>
</feature>
<dbReference type="InterPro" id="IPR013658">
    <property type="entry name" value="SGL"/>
</dbReference>
<evidence type="ECO:0000313" key="5">
    <source>
        <dbReference type="EMBL" id="EDM77725.1"/>
    </source>
</evidence>
<evidence type="ECO:0000256" key="2">
    <source>
        <dbReference type="SAM" id="MobiDB-lite"/>
    </source>
</evidence>
<feature type="signal peptide" evidence="3">
    <location>
        <begin position="1"/>
        <end position="21"/>
    </location>
</feature>
<dbReference type="SUPFAM" id="SSF63829">
    <property type="entry name" value="Calcium-dependent phosphotriesterase"/>
    <property type="match status" value="1"/>
</dbReference>
<reference evidence="5 6" key="1">
    <citation type="submission" date="2007-06" db="EMBL/GenBank/DDBJ databases">
        <authorList>
            <person name="Shimkets L."/>
            <person name="Ferriera S."/>
            <person name="Johnson J."/>
            <person name="Kravitz S."/>
            <person name="Beeson K."/>
            <person name="Sutton G."/>
            <person name="Rogers Y.-H."/>
            <person name="Friedman R."/>
            <person name="Frazier M."/>
            <person name="Venter J.C."/>
        </authorList>
    </citation>
    <scope>NUCLEOTIDE SEQUENCE [LARGE SCALE GENOMIC DNA]</scope>
    <source>
        <strain evidence="5 6">SIR-1</strain>
    </source>
</reference>
<evidence type="ECO:0000259" key="4">
    <source>
        <dbReference type="Pfam" id="PF08450"/>
    </source>
</evidence>
<dbReference type="InterPro" id="IPR051262">
    <property type="entry name" value="SMP-30/CGR1_Lactonase"/>
</dbReference>
<dbReference type="RefSeq" id="WP_006973110.1">
    <property type="nucleotide sequence ID" value="NZ_ABCS01000041.1"/>
</dbReference>
<evidence type="ECO:0000256" key="1">
    <source>
        <dbReference type="ARBA" id="ARBA00022801"/>
    </source>
</evidence>
<dbReference type="eggNOG" id="COG3386">
    <property type="taxonomic scope" value="Bacteria"/>
</dbReference>
<dbReference type="InterPro" id="IPR011042">
    <property type="entry name" value="6-blade_b-propeller_TolB-like"/>
</dbReference>
<dbReference type="Pfam" id="PF08450">
    <property type="entry name" value="SGL"/>
    <property type="match status" value="1"/>
</dbReference>
<dbReference type="STRING" id="391625.PPSIR1_38711"/>
<sequence length="397" mass="40292">MRRASTTTTLLALLAPLTSMAALACSEPEGDSGTDEAIATVDGGNSTEDSTTSAGTSAGTTDTDTDSGTTAGTDDAGTTSTDAETTNADTESSEESSGGSPLEACPEGLAGTLPNLDGVSFQLVATPPDDGYAEGFQILEGPVWIGGALHLSHIAGGGPPPKSRLLRLDGGALVEILATAGSNGLALGNQGELVAARHEDGSVSTYTLDDLAAPPTPWVSEYEGVRFNSPNDLVISSADVLYFTDPDWQSPNPNPQAAERAYYVLPGQGAVAFAPEVQKPNGIVLSLDEGTVYVAGTNGVFAYPVNADGSTGAGSQVNGIFGGGFDGMTKDCAGNLYLTTSGQVLVVTPAEQIHGQLSLPEVTNVAFGGPDMTTLYATTLNQVGVYAAELDIPGFPY</sequence>
<keyword evidence="6" id="KW-1185">Reference proteome</keyword>
<evidence type="ECO:0000313" key="6">
    <source>
        <dbReference type="Proteomes" id="UP000005801"/>
    </source>
</evidence>
<feature type="compositionally biased region" description="Low complexity" evidence="2">
    <location>
        <begin position="46"/>
        <end position="100"/>
    </location>
</feature>
<name>A6G8R5_9BACT</name>
<accession>A6G8R5</accession>
<dbReference type="GO" id="GO:0016787">
    <property type="term" value="F:hydrolase activity"/>
    <property type="evidence" value="ECO:0007669"/>
    <property type="project" value="UniProtKB-KW"/>
</dbReference>
<feature type="domain" description="SMP-30/Gluconolactonase/LRE-like region" evidence="4">
    <location>
        <begin position="140"/>
        <end position="380"/>
    </location>
</feature>
<gene>
    <name evidence="5" type="ORF">PPSIR1_38711</name>
</gene>
<protein>
    <submittedName>
        <fullName evidence="5">Gluconolactonase</fullName>
    </submittedName>
</protein>